<accession>A0AAV6V2P4</accession>
<keyword evidence="3" id="KW-1185">Reference proteome</keyword>
<evidence type="ECO:0000256" key="1">
    <source>
        <dbReference type="SAM" id="MobiDB-lite"/>
    </source>
</evidence>
<feature type="compositionally biased region" description="Basic and acidic residues" evidence="1">
    <location>
        <begin position="105"/>
        <end position="117"/>
    </location>
</feature>
<organism evidence="2 3">
    <name type="scientific">Oedothorax gibbosus</name>
    <dbReference type="NCBI Taxonomy" id="931172"/>
    <lineage>
        <taxon>Eukaryota</taxon>
        <taxon>Metazoa</taxon>
        <taxon>Ecdysozoa</taxon>
        <taxon>Arthropoda</taxon>
        <taxon>Chelicerata</taxon>
        <taxon>Arachnida</taxon>
        <taxon>Araneae</taxon>
        <taxon>Araneomorphae</taxon>
        <taxon>Entelegynae</taxon>
        <taxon>Araneoidea</taxon>
        <taxon>Linyphiidae</taxon>
        <taxon>Erigoninae</taxon>
        <taxon>Oedothorax</taxon>
    </lineage>
</organism>
<comment type="caution">
    <text evidence="2">The sequence shown here is derived from an EMBL/GenBank/DDBJ whole genome shotgun (WGS) entry which is preliminary data.</text>
</comment>
<dbReference type="AlphaFoldDB" id="A0AAV6V2P4"/>
<gene>
    <name evidence="2" type="ORF">JTE90_002597</name>
</gene>
<feature type="region of interest" description="Disordered" evidence="1">
    <location>
        <begin position="26"/>
        <end position="86"/>
    </location>
</feature>
<name>A0AAV6V2P4_9ARAC</name>
<dbReference type="EMBL" id="JAFNEN010000178">
    <property type="protein sequence ID" value="KAG8190642.1"/>
    <property type="molecule type" value="Genomic_DNA"/>
</dbReference>
<feature type="region of interest" description="Disordered" evidence="1">
    <location>
        <begin position="105"/>
        <end position="139"/>
    </location>
</feature>
<evidence type="ECO:0000313" key="2">
    <source>
        <dbReference type="EMBL" id="KAG8190642.1"/>
    </source>
</evidence>
<sequence length="218" mass="23439">MKLCVVRGEEIVPYLSVYPRRGELRLGHHHADPEDGHDERVVADPPPLLEERLPPPEPVPDAGPRGRRGAPASPPAAGPRRPRGRTALDLLRRGQVDRARSHIFEAADGAVHADGRPRPGASGHPRPTEGGPHEARGHPYRRRGGIGVTSPADGLFVFDGALMVRMRRRTTDEGIFVASAGGGIPSSVWVGGCWDWETGVCWKGAKPSGMVAKNIDVL</sequence>
<reference evidence="2 3" key="1">
    <citation type="journal article" date="2022" name="Nat. Ecol. Evol.">
        <title>A masculinizing supergene underlies an exaggerated male reproductive morph in a spider.</title>
        <authorList>
            <person name="Hendrickx F."/>
            <person name="De Corte Z."/>
            <person name="Sonet G."/>
            <person name="Van Belleghem S.M."/>
            <person name="Kostlbacher S."/>
            <person name="Vangestel C."/>
        </authorList>
    </citation>
    <scope>NUCLEOTIDE SEQUENCE [LARGE SCALE GENOMIC DNA]</scope>
    <source>
        <strain evidence="2">W744_W776</strain>
    </source>
</reference>
<dbReference type="Proteomes" id="UP000827092">
    <property type="component" value="Unassembled WGS sequence"/>
</dbReference>
<proteinExistence type="predicted"/>
<evidence type="ECO:0000313" key="3">
    <source>
        <dbReference type="Proteomes" id="UP000827092"/>
    </source>
</evidence>
<feature type="compositionally biased region" description="Basic and acidic residues" evidence="1">
    <location>
        <begin position="26"/>
        <end position="42"/>
    </location>
</feature>
<protein>
    <submittedName>
        <fullName evidence="2">Uncharacterized protein</fullName>
    </submittedName>
</protein>